<proteinExistence type="inferred from homology"/>
<comment type="similarity">
    <text evidence="2">Belongs to the autoinducer-2 exporter (AI-2E) (TC 2.A.86) family.</text>
</comment>
<feature type="transmembrane region" description="Helical" evidence="7">
    <location>
        <begin position="301"/>
        <end position="334"/>
    </location>
</feature>
<dbReference type="PANTHER" id="PTHR21716">
    <property type="entry name" value="TRANSMEMBRANE PROTEIN"/>
    <property type="match status" value="1"/>
</dbReference>
<evidence type="ECO:0000256" key="2">
    <source>
        <dbReference type="ARBA" id="ARBA00009773"/>
    </source>
</evidence>
<dbReference type="PANTHER" id="PTHR21716:SF62">
    <property type="entry name" value="TRANSPORT PROTEIN YDBI-RELATED"/>
    <property type="match status" value="1"/>
</dbReference>
<feature type="transmembrane region" description="Helical" evidence="7">
    <location>
        <begin position="210"/>
        <end position="229"/>
    </location>
</feature>
<accession>A0ABU1ISM8</accession>
<feature type="transmembrane region" description="Helical" evidence="7">
    <location>
        <begin position="34"/>
        <end position="52"/>
    </location>
</feature>
<comment type="caution">
    <text evidence="8">The sequence shown here is derived from an EMBL/GenBank/DDBJ whole genome shotgun (WGS) entry which is preliminary data.</text>
</comment>
<protein>
    <submittedName>
        <fullName evidence="8">PurR-regulated permease PerM</fullName>
    </submittedName>
</protein>
<evidence type="ECO:0000256" key="6">
    <source>
        <dbReference type="SAM" id="MobiDB-lite"/>
    </source>
</evidence>
<organism evidence="8 9">
    <name type="scientific">Paenibacillus hunanensis</name>
    <dbReference type="NCBI Taxonomy" id="539262"/>
    <lineage>
        <taxon>Bacteria</taxon>
        <taxon>Bacillati</taxon>
        <taxon>Bacillota</taxon>
        <taxon>Bacilli</taxon>
        <taxon>Bacillales</taxon>
        <taxon>Paenibacillaceae</taxon>
        <taxon>Paenibacillus</taxon>
    </lineage>
</organism>
<comment type="subcellular location">
    <subcellularLocation>
        <location evidence="1">Membrane</location>
        <topology evidence="1">Multi-pass membrane protein</topology>
    </subcellularLocation>
</comment>
<keyword evidence="4 7" id="KW-1133">Transmembrane helix</keyword>
<feature type="transmembrane region" description="Helical" evidence="7">
    <location>
        <begin position="269"/>
        <end position="289"/>
    </location>
</feature>
<feature type="region of interest" description="Disordered" evidence="6">
    <location>
        <begin position="340"/>
        <end position="366"/>
    </location>
</feature>
<gene>
    <name evidence="8" type="ORF">JOC58_000143</name>
</gene>
<dbReference type="RefSeq" id="WP_188774740.1">
    <property type="nucleotide sequence ID" value="NZ_BMMB01000003.1"/>
</dbReference>
<keyword evidence="9" id="KW-1185">Reference proteome</keyword>
<evidence type="ECO:0000256" key="7">
    <source>
        <dbReference type="SAM" id="Phobius"/>
    </source>
</evidence>
<dbReference type="InterPro" id="IPR002549">
    <property type="entry name" value="AI-2E-like"/>
</dbReference>
<evidence type="ECO:0000256" key="5">
    <source>
        <dbReference type="ARBA" id="ARBA00023136"/>
    </source>
</evidence>
<reference evidence="8 9" key="1">
    <citation type="submission" date="2023-07" db="EMBL/GenBank/DDBJ databases">
        <title>Genomic Encyclopedia of Type Strains, Phase IV (KMG-IV): sequencing the most valuable type-strain genomes for metagenomic binning, comparative biology and taxonomic classification.</title>
        <authorList>
            <person name="Goeker M."/>
        </authorList>
    </citation>
    <scope>NUCLEOTIDE SEQUENCE [LARGE SCALE GENOMIC DNA]</scope>
    <source>
        <strain evidence="8 9">DSM 22170</strain>
    </source>
</reference>
<evidence type="ECO:0000256" key="3">
    <source>
        <dbReference type="ARBA" id="ARBA00022692"/>
    </source>
</evidence>
<evidence type="ECO:0000313" key="9">
    <source>
        <dbReference type="Proteomes" id="UP001185028"/>
    </source>
</evidence>
<feature type="transmembrane region" description="Helical" evidence="7">
    <location>
        <begin position="235"/>
        <end position="257"/>
    </location>
</feature>
<keyword evidence="3 7" id="KW-0812">Transmembrane</keyword>
<dbReference type="EMBL" id="JAVDQH010000001">
    <property type="protein sequence ID" value="MDR6242259.1"/>
    <property type="molecule type" value="Genomic_DNA"/>
</dbReference>
<dbReference type="Pfam" id="PF01594">
    <property type="entry name" value="AI-2E_transport"/>
    <property type="match status" value="1"/>
</dbReference>
<dbReference type="Proteomes" id="UP001185028">
    <property type="component" value="Unassembled WGS sequence"/>
</dbReference>
<sequence length="366" mass="41022">MKFREWINHEGIRRIIVLAILILIIFSMSSMMNIILMTLLLTILIGSLYKGVMKIFQKVVPNVSPFFVIPLVYVVLLGIIGWGIYRMVPTVSMQVAQIYDMIQDVYANPHANKWNHYVVELMRTLNIEQVLENVGKFIGPGFTVLLKISQIGSQLFIAILLSLFFLLDRSHIVRFTASFQDSKLSWFFKEVGYFGGMFLNTFGKVIEAQLLISFINTILTITALWIMGFPNLMGLAVIVFVLGLVPVAGVFISLIPLGLTALSVGGIKYVVYLFILILIIHAIEAYFLNPKLMSSKTNLPVFYTFVILIFSEHFIGPWGLIIGIPLFVFFLDLIGVNRGKASKQPDPPASGKEKLASPPSPPDQLS</sequence>
<feature type="transmembrane region" description="Helical" evidence="7">
    <location>
        <begin position="64"/>
        <end position="85"/>
    </location>
</feature>
<evidence type="ECO:0000256" key="1">
    <source>
        <dbReference type="ARBA" id="ARBA00004141"/>
    </source>
</evidence>
<keyword evidence="5 7" id="KW-0472">Membrane</keyword>
<evidence type="ECO:0000313" key="8">
    <source>
        <dbReference type="EMBL" id="MDR6242259.1"/>
    </source>
</evidence>
<evidence type="ECO:0000256" key="4">
    <source>
        <dbReference type="ARBA" id="ARBA00022989"/>
    </source>
</evidence>
<feature type="transmembrane region" description="Helical" evidence="7">
    <location>
        <begin position="148"/>
        <end position="167"/>
    </location>
</feature>
<name>A0ABU1ISM8_9BACL</name>